<feature type="domain" description="ABC transporter" evidence="10">
    <location>
        <begin position="2"/>
        <end position="237"/>
    </location>
</feature>
<evidence type="ECO:0000256" key="5">
    <source>
        <dbReference type="ARBA" id="ARBA00022741"/>
    </source>
</evidence>
<dbReference type="InterPro" id="IPR017871">
    <property type="entry name" value="ABC_transporter-like_CS"/>
</dbReference>
<keyword evidence="9" id="KW-0472">Membrane</keyword>
<dbReference type="InterPro" id="IPR051535">
    <property type="entry name" value="Siderophore_ABC-ATPase"/>
</dbReference>
<dbReference type="PROSITE" id="PS00211">
    <property type="entry name" value="ABC_TRANSPORTER_1"/>
    <property type="match status" value="1"/>
</dbReference>
<evidence type="ECO:0000256" key="3">
    <source>
        <dbReference type="ARBA" id="ARBA00022475"/>
    </source>
</evidence>
<dbReference type="EMBL" id="WSSB01000004">
    <property type="protein sequence ID" value="MXR36396.1"/>
    <property type="molecule type" value="Genomic_DNA"/>
</dbReference>
<organism evidence="11 12">
    <name type="scientific">Craterilacuibacter sinensis</name>
    <dbReference type="NCBI Taxonomy" id="2686017"/>
    <lineage>
        <taxon>Bacteria</taxon>
        <taxon>Pseudomonadati</taxon>
        <taxon>Pseudomonadota</taxon>
        <taxon>Betaproteobacteria</taxon>
        <taxon>Neisseriales</taxon>
        <taxon>Neisseriaceae</taxon>
        <taxon>Craterilacuibacter</taxon>
    </lineage>
</organism>
<evidence type="ECO:0000256" key="9">
    <source>
        <dbReference type="ARBA" id="ARBA00023136"/>
    </source>
</evidence>
<keyword evidence="2" id="KW-0813">Transport</keyword>
<dbReference type="GO" id="GO:0016887">
    <property type="term" value="F:ATP hydrolysis activity"/>
    <property type="evidence" value="ECO:0007669"/>
    <property type="project" value="InterPro"/>
</dbReference>
<sequence length="256" mass="27771">MLTTHALSLQIGPLCLLKRLDWQVDAGQSWVIIGRNGAGKSTLLRTLAALQSPAGGDILLQGRKLADWPASERARALSYLPQGRNDAFGYRVLDAVLAARHPHQHAYWESASDLDAARDALSALDIGHLATRDIRTLSGGERQRAAIAALLAQDTPLMLLDEPASALDLAHQISLMELVARLAREQGKALIMVSHELNLTLQHASHALLLFENGHWQAGPVSALQADDLGRCLGYPLQAIVHDGHTLYLPQTRLTP</sequence>
<comment type="caution">
    <text evidence="11">The sequence shown here is derived from an EMBL/GenBank/DDBJ whole genome shotgun (WGS) entry which is preliminary data.</text>
</comment>
<dbReference type="SUPFAM" id="SSF52540">
    <property type="entry name" value="P-loop containing nucleoside triphosphate hydrolases"/>
    <property type="match status" value="1"/>
</dbReference>
<dbReference type="SMART" id="SM00382">
    <property type="entry name" value="AAA"/>
    <property type="match status" value="1"/>
</dbReference>
<dbReference type="GO" id="GO:0005524">
    <property type="term" value="F:ATP binding"/>
    <property type="evidence" value="ECO:0007669"/>
    <property type="project" value="UniProtKB-KW"/>
</dbReference>
<dbReference type="InterPro" id="IPR027417">
    <property type="entry name" value="P-loop_NTPase"/>
</dbReference>
<evidence type="ECO:0000313" key="11">
    <source>
        <dbReference type="EMBL" id="MXR36396.1"/>
    </source>
</evidence>
<gene>
    <name evidence="11" type="ORF">GQF02_05345</name>
</gene>
<dbReference type="Proteomes" id="UP000467214">
    <property type="component" value="Unassembled WGS sequence"/>
</dbReference>
<proteinExistence type="predicted"/>
<keyword evidence="12" id="KW-1185">Reference proteome</keyword>
<evidence type="ECO:0000256" key="4">
    <source>
        <dbReference type="ARBA" id="ARBA00022496"/>
    </source>
</evidence>
<keyword evidence="5" id="KW-0547">Nucleotide-binding</keyword>
<protein>
    <submittedName>
        <fullName evidence="11">ATP-binding cassette domain-containing protein</fullName>
    </submittedName>
</protein>
<comment type="subcellular location">
    <subcellularLocation>
        <location evidence="1">Cell membrane</location>
        <topology evidence="1">Peripheral membrane protein</topology>
    </subcellularLocation>
</comment>
<dbReference type="Gene3D" id="3.40.50.300">
    <property type="entry name" value="P-loop containing nucleotide triphosphate hydrolases"/>
    <property type="match status" value="1"/>
</dbReference>
<dbReference type="GO" id="GO:0006826">
    <property type="term" value="P:iron ion transport"/>
    <property type="evidence" value="ECO:0007669"/>
    <property type="project" value="UniProtKB-KW"/>
</dbReference>
<accession>A0A845BQ66</accession>
<name>A0A845BQ66_9NEIS</name>
<evidence type="ECO:0000259" key="10">
    <source>
        <dbReference type="PROSITE" id="PS50893"/>
    </source>
</evidence>
<dbReference type="AlphaFoldDB" id="A0A845BQ66"/>
<evidence type="ECO:0000256" key="6">
    <source>
        <dbReference type="ARBA" id="ARBA00022840"/>
    </source>
</evidence>
<dbReference type="CDD" id="cd03214">
    <property type="entry name" value="ABC_Iron-Siderophores_B12_Hemin"/>
    <property type="match status" value="1"/>
</dbReference>
<dbReference type="PANTHER" id="PTHR42771">
    <property type="entry name" value="IRON(3+)-HYDROXAMATE IMPORT ATP-BINDING PROTEIN FHUC"/>
    <property type="match status" value="1"/>
</dbReference>
<evidence type="ECO:0000256" key="7">
    <source>
        <dbReference type="ARBA" id="ARBA00023004"/>
    </source>
</evidence>
<dbReference type="Pfam" id="PF00005">
    <property type="entry name" value="ABC_tran"/>
    <property type="match status" value="1"/>
</dbReference>
<evidence type="ECO:0000256" key="1">
    <source>
        <dbReference type="ARBA" id="ARBA00004202"/>
    </source>
</evidence>
<dbReference type="RefSeq" id="WP_160795437.1">
    <property type="nucleotide sequence ID" value="NZ_WSSB01000004.1"/>
</dbReference>
<keyword evidence="8" id="KW-0406">Ion transport</keyword>
<dbReference type="InterPro" id="IPR003439">
    <property type="entry name" value="ABC_transporter-like_ATP-bd"/>
</dbReference>
<dbReference type="InterPro" id="IPR003593">
    <property type="entry name" value="AAA+_ATPase"/>
</dbReference>
<evidence type="ECO:0000256" key="8">
    <source>
        <dbReference type="ARBA" id="ARBA00023065"/>
    </source>
</evidence>
<dbReference type="PROSITE" id="PS50893">
    <property type="entry name" value="ABC_TRANSPORTER_2"/>
    <property type="match status" value="1"/>
</dbReference>
<evidence type="ECO:0000256" key="2">
    <source>
        <dbReference type="ARBA" id="ARBA00022448"/>
    </source>
</evidence>
<keyword evidence="3" id="KW-1003">Cell membrane</keyword>
<evidence type="ECO:0000313" key="12">
    <source>
        <dbReference type="Proteomes" id="UP000467214"/>
    </source>
</evidence>
<keyword evidence="7" id="KW-0408">Iron</keyword>
<keyword evidence="6 11" id="KW-0067">ATP-binding</keyword>
<dbReference type="GO" id="GO:0005886">
    <property type="term" value="C:plasma membrane"/>
    <property type="evidence" value="ECO:0007669"/>
    <property type="project" value="UniProtKB-SubCell"/>
</dbReference>
<dbReference type="PANTHER" id="PTHR42771:SF2">
    <property type="entry name" value="IRON(3+)-HYDROXAMATE IMPORT ATP-BINDING PROTEIN FHUC"/>
    <property type="match status" value="1"/>
</dbReference>
<reference evidence="11 12" key="1">
    <citation type="submission" date="2019-12" db="EMBL/GenBank/DDBJ databases">
        <title>Neisseriaceae gen. nov. sp. Genome sequencing and assembly.</title>
        <authorList>
            <person name="Liu Z."/>
            <person name="Li A."/>
        </authorList>
    </citation>
    <scope>NUCLEOTIDE SEQUENCE [LARGE SCALE GENOMIC DNA]</scope>
    <source>
        <strain evidence="11 12">B2N2-7</strain>
    </source>
</reference>
<keyword evidence="4" id="KW-0410">Iron transport</keyword>